<dbReference type="EMBL" id="VIRM01000017">
    <property type="protein sequence ID" value="TQS20349.1"/>
    <property type="molecule type" value="Genomic_DNA"/>
</dbReference>
<organism evidence="1 2">
    <name type="scientific">Microbispora hainanensis</name>
    <dbReference type="NCBI Taxonomy" id="568844"/>
    <lineage>
        <taxon>Bacteria</taxon>
        <taxon>Bacillati</taxon>
        <taxon>Actinomycetota</taxon>
        <taxon>Actinomycetes</taxon>
        <taxon>Streptosporangiales</taxon>
        <taxon>Streptosporangiaceae</taxon>
        <taxon>Microbispora</taxon>
    </lineage>
</organism>
<proteinExistence type="predicted"/>
<gene>
    <name evidence="1" type="ORF">FLX08_15835</name>
</gene>
<dbReference type="AlphaFoldDB" id="A0A544YUC6"/>
<reference evidence="1 2" key="1">
    <citation type="submission" date="2019-07" db="EMBL/GenBank/DDBJ databases">
        <title>Microbispora hainanensis DSM 45428.</title>
        <authorList>
            <person name="Thawai C."/>
        </authorList>
    </citation>
    <scope>NUCLEOTIDE SEQUENCE [LARGE SCALE GENOMIC DNA]</scope>
    <source>
        <strain evidence="1 2">DSM 45428</strain>
    </source>
</reference>
<dbReference type="Proteomes" id="UP000316541">
    <property type="component" value="Unassembled WGS sequence"/>
</dbReference>
<accession>A0A544YUC6</accession>
<name>A0A544YUC6_9ACTN</name>
<protein>
    <submittedName>
        <fullName evidence="1">Uncharacterized protein</fullName>
    </submittedName>
</protein>
<evidence type="ECO:0000313" key="1">
    <source>
        <dbReference type="EMBL" id="TQS20349.1"/>
    </source>
</evidence>
<comment type="caution">
    <text evidence="1">The sequence shown here is derived from an EMBL/GenBank/DDBJ whole genome shotgun (WGS) entry which is preliminary data.</text>
</comment>
<dbReference type="RefSeq" id="WP_142619617.1">
    <property type="nucleotide sequence ID" value="NZ_VIRM01000017.1"/>
</dbReference>
<evidence type="ECO:0000313" key="2">
    <source>
        <dbReference type="Proteomes" id="UP000316541"/>
    </source>
</evidence>
<sequence>MAMLQIRTTHYPRNAGRIPVRLLARALTGAGTDILAAGALRGSRRESAFRNLVETWITNGGPALAPWFIDELRGIAGSEPLPDITRGWIEGITAQGAALPDPGTQDLGLPPEAELRLAEYTAAHARYKTPWDSSAVVLLAHPPAGDSPSRRWRLHVFDVGDVSRFRLRSDAFDGPHRLWTDGEAVSRKSLILGQGSLDVRGREPRR</sequence>